<feature type="transmembrane region" description="Helical" evidence="2">
    <location>
        <begin position="264"/>
        <end position="291"/>
    </location>
</feature>
<dbReference type="InterPro" id="IPR036291">
    <property type="entry name" value="NAD(P)-bd_dom_sf"/>
</dbReference>
<evidence type="ECO:0000256" key="1">
    <source>
        <dbReference type="ARBA" id="ARBA00023002"/>
    </source>
</evidence>
<organism evidence="4 5">
    <name type="scientific">Dimargaris verticillata</name>
    <dbReference type="NCBI Taxonomy" id="2761393"/>
    <lineage>
        <taxon>Eukaryota</taxon>
        <taxon>Fungi</taxon>
        <taxon>Fungi incertae sedis</taxon>
        <taxon>Zoopagomycota</taxon>
        <taxon>Kickxellomycotina</taxon>
        <taxon>Dimargaritomycetes</taxon>
        <taxon>Dimargaritales</taxon>
        <taxon>Dimargaritaceae</taxon>
        <taxon>Dimargaris</taxon>
    </lineage>
</organism>
<sequence length="455" mass="50295">MSHSTSYSAVGSNHDHKEESIFILPEPEANCCTFTTQAPVAVIGSGWFGRALTTRLQRAGYSVTLGRRHPDQTLTQGFRVPVRSVSYSEAIQSAPVVFLAIPWAAHAWFASLYLSELQGKVVVDVSNPAAENECCQLQCSIAETLARRLPGVTIIKAFNTVSAYALEYDMPGSQRQVLVCGDSLNGQRKVMNIARSLGYIPVDAGALRMACELERANFAFFRRWWGAVAYAFFLFVFFTFYLIIRTHVLESNNNFRDLPLGTMNQVLGSVTLVLLGSINLAGVAANLWQLVHRTSAKAFPFWLANWLNARRVLGLVAFMLMLLHVFTGVLAAPFSHLVERGKFTAIGQGGLLVGCIGFMLYCLLCVTSLPGVAAVMSWVEWRFVQSTCGWWALIAVTLHAILLEEHDWKEISYQVRYMPNSSILSVAIPALAVVLKAILLLPPVAEYLHKVQTTK</sequence>
<proteinExistence type="predicted"/>
<feature type="transmembrane region" description="Helical" evidence="2">
    <location>
        <begin position="224"/>
        <end position="244"/>
    </location>
</feature>
<dbReference type="InterPro" id="IPR051267">
    <property type="entry name" value="STEAP_metalloreductase"/>
</dbReference>
<dbReference type="PANTHER" id="PTHR14239">
    <property type="entry name" value="DUDULIN-RELATED"/>
    <property type="match status" value="1"/>
</dbReference>
<accession>A0A9W8B785</accession>
<dbReference type="AlphaFoldDB" id="A0A9W8B785"/>
<protein>
    <submittedName>
        <fullName evidence="4">Metalloreductase steap4</fullName>
    </submittedName>
</protein>
<dbReference type="EMBL" id="JANBQB010000124">
    <property type="protein sequence ID" value="KAJ1981466.1"/>
    <property type="molecule type" value="Genomic_DNA"/>
</dbReference>
<reference evidence="4" key="1">
    <citation type="submission" date="2022-07" db="EMBL/GenBank/DDBJ databases">
        <title>Phylogenomic reconstructions and comparative analyses of Kickxellomycotina fungi.</title>
        <authorList>
            <person name="Reynolds N.K."/>
            <person name="Stajich J.E."/>
            <person name="Barry K."/>
            <person name="Grigoriev I.V."/>
            <person name="Crous P."/>
            <person name="Smith M.E."/>
        </authorList>
    </citation>
    <scope>NUCLEOTIDE SEQUENCE</scope>
    <source>
        <strain evidence="4">RSA 567</strain>
    </source>
</reference>
<dbReference type="GO" id="GO:0016491">
    <property type="term" value="F:oxidoreductase activity"/>
    <property type="evidence" value="ECO:0007669"/>
    <property type="project" value="UniProtKB-KW"/>
</dbReference>
<evidence type="ECO:0000259" key="3">
    <source>
        <dbReference type="Pfam" id="PF03807"/>
    </source>
</evidence>
<dbReference type="OrthoDB" id="5531758at2759"/>
<evidence type="ECO:0000313" key="5">
    <source>
        <dbReference type="Proteomes" id="UP001151582"/>
    </source>
</evidence>
<feature type="transmembrane region" description="Helical" evidence="2">
    <location>
        <begin position="383"/>
        <end position="403"/>
    </location>
</feature>
<dbReference type="SUPFAM" id="SSF51735">
    <property type="entry name" value="NAD(P)-binding Rossmann-fold domains"/>
    <property type="match status" value="1"/>
</dbReference>
<keyword evidence="1" id="KW-0560">Oxidoreductase</keyword>
<evidence type="ECO:0000256" key="2">
    <source>
        <dbReference type="SAM" id="Phobius"/>
    </source>
</evidence>
<evidence type="ECO:0000313" key="4">
    <source>
        <dbReference type="EMBL" id="KAJ1981466.1"/>
    </source>
</evidence>
<keyword evidence="2" id="KW-0812">Transmembrane</keyword>
<feature type="domain" description="Pyrroline-5-carboxylate reductase catalytic N-terminal" evidence="3">
    <location>
        <begin position="40"/>
        <end position="128"/>
    </location>
</feature>
<dbReference type="InterPro" id="IPR028939">
    <property type="entry name" value="P5C_Rdtase_cat_N"/>
</dbReference>
<dbReference type="Pfam" id="PF03807">
    <property type="entry name" value="F420_oxidored"/>
    <property type="match status" value="1"/>
</dbReference>
<dbReference type="Proteomes" id="UP001151582">
    <property type="component" value="Unassembled WGS sequence"/>
</dbReference>
<name>A0A9W8B785_9FUNG</name>
<keyword evidence="2" id="KW-1133">Transmembrane helix</keyword>
<comment type="caution">
    <text evidence="4">The sequence shown here is derived from an EMBL/GenBank/DDBJ whole genome shotgun (WGS) entry which is preliminary data.</text>
</comment>
<feature type="transmembrane region" description="Helical" evidence="2">
    <location>
        <begin position="423"/>
        <end position="445"/>
    </location>
</feature>
<dbReference type="PANTHER" id="PTHR14239:SF0">
    <property type="entry name" value="F420-DEPENDENT NADP REDUCTASE"/>
    <property type="match status" value="1"/>
</dbReference>
<dbReference type="Gene3D" id="3.40.50.720">
    <property type="entry name" value="NAD(P)-binding Rossmann-like Domain"/>
    <property type="match status" value="1"/>
</dbReference>
<gene>
    <name evidence="4" type="primary">STEAP4</name>
    <name evidence="4" type="ORF">H4R34_002060</name>
</gene>
<keyword evidence="5" id="KW-1185">Reference proteome</keyword>
<keyword evidence="2" id="KW-0472">Membrane</keyword>
<feature type="transmembrane region" description="Helical" evidence="2">
    <location>
        <begin position="312"/>
        <end position="331"/>
    </location>
</feature>
<feature type="transmembrane region" description="Helical" evidence="2">
    <location>
        <begin position="351"/>
        <end position="376"/>
    </location>
</feature>